<feature type="transmembrane region" description="Helical" evidence="6">
    <location>
        <begin position="292"/>
        <end position="311"/>
    </location>
</feature>
<feature type="transmembrane region" description="Helical" evidence="6">
    <location>
        <begin position="260"/>
        <end position="280"/>
    </location>
</feature>
<sequence length="319" mass="35288">MLIVALLSGMLVFIIFLVLIEYFGRGKTHITRKVLRYTEDARDMNDVEKKNDHVEKFMKFIRYLGLKVRGAPQAKSLEVKMQQAGFPLLGSEFLALVGVAVLSAGILGMMLTMKVLYAMAFGILTGLGCFLYLNIRIANRQKEFSNQLGDVLIMMSNAMRSGFSFMQAMDLIAKEMKPPVSVEFFKTIAEIRLGADTETALLNMGKRVQSSDLDLAVTAVLIQRQVGGNLAQILDTIAGTINERIKMKQEIKTLTAQGRLSGWVLAALPFVIAIFASIASPGYMRPFIDEPIGRVMLASALISELIGFLIIRKIVNLDV</sequence>
<dbReference type="Gene3D" id="1.20.81.30">
    <property type="entry name" value="Type II secretion system (T2SS), domain F"/>
    <property type="match status" value="1"/>
</dbReference>
<accession>I8RN67</accession>
<dbReference type="InterPro" id="IPR042094">
    <property type="entry name" value="T2SS_GspF_sf"/>
</dbReference>
<evidence type="ECO:0000313" key="9">
    <source>
        <dbReference type="Proteomes" id="UP000004324"/>
    </source>
</evidence>
<organism evidence="8 9">
    <name type="scientific">Pelosinus fermentans B4</name>
    <dbReference type="NCBI Taxonomy" id="1149862"/>
    <lineage>
        <taxon>Bacteria</taxon>
        <taxon>Bacillati</taxon>
        <taxon>Bacillota</taxon>
        <taxon>Negativicutes</taxon>
        <taxon>Selenomonadales</taxon>
        <taxon>Sporomusaceae</taxon>
        <taxon>Pelosinus</taxon>
    </lineage>
</organism>
<reference evidence="8 9" key="1">
    <citation type="journal article" date="2012" name="J. Bacteriol.">
        <title>Draft Genome Sequences for Two Metal-Reducing Pelosinus fermentans Strains Isolated from a Cr(VI)-Contaminated Site and for Type Strain R7.</title>
        <authorList>
            <person name="Brown S.D."/>
            <person name="Podar M."/>
            <person name="Klingeman D.M."/>
            <person name="Johnson C.M."/>
            <person name="Yang Z.K."/>
            <person name="Utturkar S.M."/>
            <person name="Land M.L."/>
            <person name="Mosher J.J."/>
            <person name="Hurt R.A.Jr."/>
            <person name="Phelps T.J."/>
            <person name="Palumbo A.V."/>
            <person name="Arkin A.P."/>
            <person name="Hazen T.C."/>
            <person name="Elias D.A."/>
        </authorList>
    </citation>
    <scope>NUCLEOTIDE SEQUENCE [LARGE SCALE GENOMIC DNA]</scope>
    <source>
        <strain evidence="8 9">B4</strain>
    </source>
</reference>
<comment type="subcellular location">
    <subcellularLocation>
        <location evidence="1">Cell membrane</location>
        <topology evidence="1">Multi-pass membrane protein</topology>
    </subcellularLocation>
</comment>
<evidence type="ECO:0000256" key="3">
    <source>
        <dbReference type="ARBA" id="ARBA00022692"/>
    </source>
</evidence>
<dbReference type="OrthoDB" id="9803381at2"/>
<evidence type="ECO:0000259" key="7">
    <source>
        <dbReference type="Pfam" id="PF00482"/>
    </source>
</evidence>
<keyword evidence="5 6" id="KW-0472">Membrane</keyword>
<dbReference type="RefSeq" id="WP_007930759.1">
    <property type="nucleotide sequence ID" value="NZ_AKVJ01000006.1"/>
</dbReference>
<dbReference type="EMBL" id="AKVJ01000006">
    <property type="protein sequence ID" value="EIW20450.1"/>
    <property type="molecule type" value="Genomic_DNA"/>
</dbReference>
<evidence type="ECO:0000256" key="4">
    <source>
        <dbReference type="ARBA" id="ARBA00022989"/>
    </source>
</evidence>
<feature type="transmembrane region" description="Helical" evidence="6">
    <location>
        <begin position="6"/>
        <end position="24"/>
    </location>
</feature>
<dbReference type="Proteomes" id="UP000004324">
    <property type="component" value="Unassembled WGS sequence"/>
</dbReference>
<keyword evidence="3 6" id="KW-0812">Transmembrane</keyword>
<evidence type="ECO:0000256" key="6">
    <source>
        <dbReference type="SAM" id="Phobius"/>
    </source>
</evidence>
<dbReference type="AlphaFoldDB" id="I8RN67"/>
<evidence type="ECO:0000256" key="2">
    <source>
        <dbReference type="ARBA" id="ARBA00022475"/>
    </source>
</evidence>
<feature type="transmembrane region" description="Helical" evidence="6">
    <location>
        <begin position="85"/>
        <end position="109"/>
    </location>
</feature>
<dbReference type="PANTHER" id="PTHR35007:SF1">
    <property type="entry name" value="PILUS ASSEMBLY PROTEIN"/>
    <property type="match status" value="1"/>
</dbReference>
<evidence type="ECO:0000256" key="1">
    <source>
        <dbReference type="ARBA" id="ARBA00004651"/>
    </source>
</evidence>
<dbReference type="PATRIC" id="fig|1149862.3.peg.343"/>
<feature type="domain" description="Type II secretion system protein GspF" evidence="7">
    <location>
        <begin position="154"/>
        <end position="275"/>
    </location>
</feature>
<proteinExistence type="predicted"/>
<keyword evidence="9" id="KW-1185">Reference proteome</keyword>
<protein>
    <submittedName>
        <fullName evidence="8">Type II secretion system F domain-containing protein</fullName>
    </submittedName>
</protein>
<keyword evidence="2" id="KW-1003">Cell membrane</keyword>
<feature type="transmembrane region" description="Helical" evidence="6">
    <location>
        <begin position="115"/>
        <end position="135"/>
    </location>
</feature>
<dbReference type="GO" id="GO:0005886">
    <property type="term" value="C:plasma membrane"/>
    <property type="evidence" value="ECO:0007669"/>
    <property type="project" value="UniProtKB-SubCell"/>
</dbReference>
<dbReference type="Pfam" id="PF00482">
    <property type="entry name" value="T2SSF"/>
    <property type="match status" value="1"/>
</dbReference>
<dbReference type="PANTHER" id="PTHR35007">
    <property type="entry name" value="INTEGRAL MEMBRANE PROTEIN-RELATED"/>
    <property type="match status" value="1"/>
</dbReference>
<name>I8RN67_9FIRM</name>
<dbReference type="InterPro" id="IPR018076">
    <property type="entry name" value="T2SS_GspF_dom"/>
</dbReference>
<keyword evidence="4 6" id="KW-1133">Transmembrane helix</keyword>
<evidence type="ECO:0000256" key="5">
    <source>
        <dbReference type="ARBA" id="ARBA00023136"/>
    </source>
</evidence>
<gene>
    <name evidence="8" type="ORF">FB4_2068</name>
</gene>
<comment type="caution">
    <text evidence="8">The sequence shown here is derived from an EMBL/GenBank/DDBJ whole genome shotgun (WGS) entry which is preliminary data.</text>
</comment>
<evidence type="ECO:0000313" key="8">
    <source>
        <dbReference type="EMBL" id="EIW20450.1"/>
    </source>
</evidence>